<dbReference type="InterPro" id="IPR050769">
    <property type="entry name" value="NAT_camello-type"/>
</dbReference>
<dbReference type="STRING" id="1335309.GA0116948_10314"/>
<dbReference type="PANTHER" id="PTHR13947:SF37">
    <property type="entry name" value="LD18367P"/>
    <property type="match status" value="1"/>
</dbReference>
<dbReference type="Proteomes" id="UP000242818">
    <property type="component" value="Unassembled WGS sequence"/>
</dbReference>
<proteinExistence type="predicted"/>
<dbReference type="GO" id="GO:0008080">
    <property type="term" value="F:N-acetyltransferase activity"/>
    <property type="evidence" value="ECO:0007669"/>
    <property type="project" value="InterPro"/>
</dbReference>
<evidence type="ECO:0000313" key="3">
    <source>
        <dbReference type="EMBL" id="SCC03956.1"/>
    </source>
</evidence>
<dbReference type="PANTHER" id="PTHR13947">
    <property type="entry name" value="GNAT FAMILY N-ACETYLTRANSFERASE"/>
    <property type="match status" value="1"/>
</dbReference>
<evidence type="ECO:0000259" key="2">
    <source>
        <dbReference type="PROSITE" id="PS51186"/>
    </source>
</evidence>
<dbReference type="CDD" id="cd04301">
    <property type="entry name" value="NAT_SF"/>
    <property type="match status" value="1"/>
</dbReference>
<dbReference type="Pfam" id="PF13508">
    <property type="entry name" value="Acetyltransf_7"/>
    <property type="match status" value="1"/>
</dbReference>
<evidence type="ECO:0000313" key="4">
    <source>
        <dbReference type="Proteomes" id="UP000242818"/>
    </source>
</evidence>
<feature type="domain" description="N-acetyltransferase" evidence="2">
    <location>
        <begin position="1"/>
        <end position="141"/>
    </location>
</feature>
<dbReference type="PROSITE" id="PS51186">
    <property type="entry name" value="GNAT"/>
    <property type="match status" value="1"/>
</dbReference>
<dbReference type="InterPro" id="IPR016181">
    <property type="entry name" value="Acyl_CoA_acyltransferase"/>
</dbReference>
<dbReference type="Gene3D" id="3.40.630.30">
    <property type="match status" value="1"/>
</dbReference>
<organism evidence="3 4">
    <name type="scientific">Chitinophaga costaii</name>
    <dbReference type="NCBI Taxonomy" id="1335309"/>
    <lineage>
        <taxon>Bacteria</taxon>
        <taxon>Pseudomonadati</taxon>
        <taxon>Bacteroidota</taxon>
        <taxon>Chitinophagia</taxon>
        <taxon>Chitinophagales</taxon>
        <taxon>Chitinophagaceae</taxon>
        <taxon>Chitinophaga</taxon>
    </lineage>
</organism>
<sequence length="164" mass="18667">MILKDVLTFLKLDNNDPIPYDLLLLADPSKRLVDQYLKQSDLYIARQNDETIGVVVLFPLAAEVVEIKNMAVKPNFHGKGVGHYLIENVVQVALLNKQKSICIGTANSSLGQLYLYQKLGFEITDIKKYFFTDNYAEPIYENGIQAKHLLVLVRQLNDLQKDKL</sequence>
<keyword evidence="4" id="KW-1185">Reference proteome</keyword>
<dbReference type="InterPro" id="IPR000182">
    <property type="entry name" value="GNAT_dom"/>
</dbReference>
<keyword evidence="1 3" id="KW-0808">Transferase</keyword>
<dbReference type="SUPFAM" id="SSF55729">
    <property type="entry name" value="Acyl-CoA N-acyltransferases (Nat)"/>
    <property type="match status" value="1"/>
</dbReference>
<dbReference type="AlphaFoldDB" id="A0A1C4BAS0"/>
<dbReference type="OrthoDB" id="9813917at2"/>
<reference evidence="3 4" key="1">
    <citation type="submission" date="2016-08" db="EMBL/GenBank/DDBJ databases">
        <authorList>
            <person name="Seilhamer J.J."/>
        </authorList>
    </citation>
    <scope>NUCLEOTIDE SEQUENCE [LARGE SCALE GENOMIC DNA]</scope>
    <source>
        <strain evidence="3 4">A37T2</strain>
    </source>
</reference>
<name>A0A1C4BAS0_9BACT</name>
<gene>
    <name evidence="3" type="ORF">GA0116948_10314</name>
</gene>
<dbReference type="RefSeq" id="WP_089709626.1">
    <property type="nucleotide sequence ID" value="NZ_FMAR01000003.1"/>
</dbReference>
<evidence type="ECO:0000256" key="1">
    <source>
        <dbReference type="ARBA" id="ARBA00022679"/>
    </source>
</evidence>
<dbReference type="EMBL" id="FMAR01000003">
    <property type="protein sequence ID" value="SCC03956.1"/>
    <property type="molecule type" value="Genomic_DNA"/>
</dbReference>
<protein>
    <submittedName>
        <fullName evidence="3">Aminoglycoside 6'-N-acetyltransferase I</fullName>
    </submittedName>
</protein>
<accession>A0A1C4BAS0</accession>